<accession>A0ABP8D067</accession>
<evidence type="ECO:0000259" key="3">
    <source>
        <dbReference type="Pfam" id="PF13439"/>
    </source>
</evidence>
<name>A0ABP8D067_9FLAO</name>
<evidence type="ECO:0000313" key="5">
    <source>
        <dbReference type="Proteomes" id="UP001501682"/>
    </source>
</evidence>
<dbReference type="Pfam" id="PF00534">
    <property type="entry name" value="Glycos_transf_1"/>
    <property type="match status" value="1"/>
</dbReference>
<dbReference type="Proteomes" id="UP001501682">
    <property type="component" value="Unassembled WGS sequence"/>
</dbReference>
<comment type="caution">
    <text evidence="4">The sequence shown here is derived from an EMBL/GenBank/DDBJ whole genome shotgun (WGS) entry which is preliminary data.</text>
</comment>
<keyword evidence="1" id="KW-0808">Transferase</keyword>
<dbReference type="InterPro" id="IPR001296">
    <property type="entry name" value="Glyco_trans_1"/>
</dbReference>
<dbReference type="EMBL" id="BAABCB010000028">
    <property type="protein sequence ID" value="GAA4245553.1"/>
    <property type="molecule type" value="Genomic_DNA"/>
</dbReference>
<sequence>MSRKKIVHILHSIGGVDTSLRVLIKSIDSSKFENIVIHGTKDNSNFLDDSNNYVKEYKIPIERDINVLKDFKSIIKAYKIIRKEKPDLIHAHSAKGGLVGNTIGFLLNTINVLHTPQAYSFLSASNSLKRRFLVLIERILKNKKSILLASSNSELERGIMEIKYKKSETALFNNCISPITLDPEFSDISSYNLPDEYICTVGRPSYQKNIELMIEVLKEVKKEIPKIHLVIMGIGVVSPNTENVKRLIKAYDLEANTTLIEWTERERIFHIVSKSKLYITTARYEGLPYAVIESLALSKSIIATDCDGNRDLVFDGENGFLVDADDISLMSKRTIELFQNESKRLEFQKKSLEIFNQNFNLETNIKNLEALYSKYCIK</sequence>
<protein>
    <submittedName>
        <fullName evidence="4">Glycosyltransferase family 4 protein</fullName>
    </submittedName>
</protein>
<dbReference type="PANTHER" id="PTHR46401:SF2">
    <property type="entry name" value="GLYCOSYLTRANSFERASE WBBK-RELATED"/>
    <property type="match status" value="1"/>
</dbReference>
<dbReference type="InterPro" id="IPR028098">
    <property type="entry name" value="Glyco_trans_4-like_N"/>
</dbReference>
<proteinExistence type="predicted"/>
<organism evidence="4 5">
    <name type="scientific">Winogradskyella damuponensis</name>
    <dbReference type="NCBI Taxonomy" id="943939"/>
    <lineage>
        <taxon>Bacteria</taxon>
        <taxon>Pseudomonadati</taxon>
        <taxon>Bacteroidota</taxon>
        <taxon>Flavobacteriia</taxon>
        <taxon>Flavobacteriales</taxon>
        <taxon>Flavobacteriaceae</taxon>
        <taxon>Winogradskyella</taxon>
    </lineage>
</organism>
<feature type="domain" description="Glycosyl transferase family 1" evidence="2">
    <location>
        <begin position="191"/>
        <end position="350"/>
    </location>
</feature>
<evidence type="ECO:0000256" key="1">
    <source>
        <dbReference type="ARBA" id="ARBA00022679"/>
    </source>
</evidence>
<dbReference type="Gene3D" id="3.40.50.2000">
    <property type="entry name" value="Glycogen Phosphorylase B"/>
    <property type="match status" value="2"/>
</dbReference>
<gene>
    <name evidence="4" type="ORF">GCM10022292_28290</name>
</gene>
<feature type="domain" description="Glycosyltransferase subfamily 4-like N-terminal" evidence="3">
    <location>
        <begin position="13"/>
        <end position="159"/>
    </location>
</feature>
<evidence type="ECO:0000313" key="4">
    <source>
        <dbReference type="EMBL" id="GAA4245553.1"/>
    </source>
</evidence>
<dbReference type="RefSeq" id="WP_334468662.1">
    <property type="nucleotide sequence ID" value="NZ_BAABCB010000028.1"/>
</dbReference>
<reference evidence="5" key="1">
    <citation type="journal article" date="2019" name="Int. J. Syst. Evol. Microbiol.">
        <title>The Global Catalogue of Microorganisms (GCM) 10K type strain sequencing project: providing services to taxonomists for standard genome sequencing and annotation.</title>
        <authorList>
            <consortium name="The Broad Institute Genomics Platform"/>
            <consortium name="The Broad Institute Genome Sequencing Center for Infectious Disease"/>
            <person name="Wu L."/>
            <person name="Ma J."/>
        </authorList>
    </citation>
    <scope>NUCLEOTIDE SEQUENCE [LARGE SCALE GENOMIC DNA]</scope>
    <source>
        <strain evidence="5">JCM 17633</strain>
    </source>
</reference>
<dbReference type="SUPFAM" id="SSF53756">
    <property type="entry name" value="UDP-Glycosyltransferase/glycogen phosphorylase"/>
    <property type="match status" value="1"/>
</dbReference>
<dbReference type="PANTHER" id="PTHR46401">
    <property type="entry name" value="GLYCOSYLTRANSFERASE WBBK-RELATED"/>
    <property type="match status" value="1"/>
</dbReference>
<evidence type="ECO:0000259" key="2">
    <source>
        <dbReference type="Pfam" id="PF00534"/>
    </source>
</evidence>
<keyword evidence="5" id="KW-1185">Reference proteome</keyword>
<dbReference type="Pfam" id="PF13439">
    <property type="entry name" value="Glyco_transf_4"/>
    <property type="match status" value="1"/>
</dbReference>